<feature type="transmembrane region" description="Helical" evidence="5">
    <location>
        <begin position="349"/>
        <end position="366"/>
    </location>
</feature>
<dbReference type="Pfam" id="PF13000">
    <property type="entry name" value="Acatn"/>
    <property type="match status" value="3"/>
</dbReference>
<dbReference type="Gene3D" id="1.20.1250.20">
    <property type="entry name" value="MFS general substrate transporter like domains"/>
    <property type="match status" value="1"/>
</dbReference>
<gene>
    <name evidence="6" type="ORF">ABEB36_010046</name>
</gene>
<evidence type="ECO:0000313" key="7">
    <source>
        <dbReference type="Proteomes" id="UP001566132"/>
    </source>
</evidence>
<dbReference type="GO" id="GO:0016020">
    <property type="term" value="C:membrane"/>
    <property type="evidence" value="ECO:0007669"/>
    <property type="project" value="UniProtKB-SubCell"/>
</dbReference>
<protein>
    <recommendedName>
        <fullName evidence="8">Acetyl-coenzyme A transporter 1</fullName>
    </recommendedName>
</protein>
<comment type="caution">
    <text evidence="6">The sequence shown here is derived from an EMBL/GenBank/DDBJ whole genome shotgun (WGS) entry which is preliminary data.</text>
</comment>
<dbReference type="InterPro" id="IPR024371">
    <property type="entry name" value="AcetylCoA_trans_1-like"/>
</dbReference>
<accession>A0ABD1EIC0</accession>
<feature type="transmembrane region" description="Helical" evidence="5">
    <location>
        <begin position="222"/>
        <end position="240"/>
    </location>
</feature>
<feature type="transmembrane region" description="Helical" evidence="5">
    <location>
        <begin position="378"/>
        <end position="403"/>
    </location>
</feature>
<feature type="transmembrane region" description="Helical" evidence="5">
    <location>
        <begin position="38"/>
        <end position="58"/>
    </location>
</feature>
<evidence type="ECO:0000256" key="5">
    <source>
        <dbReference type="SAM" id="Phobius"/>
    </source>
</evidence>
<keyword evidence="2 5" id="KW-0812">Transmembrane</keyword>
<dbReference type="EMBL" id="JBDJPC010000007">
    <property type="protein sequence ID" value="KAL1494448.1"/>
    <property type="molecule type" value="Genomic_DNA"/>
</dbReference>
<dbReference type="Proteomes" id="UP001566132">
    <property type="component" value="Unassembled WGS sequence"/>
</dbReference>
<feature type="transmembrane region" description="Helical" evidence="5">
    <location>
        <begin position="269"/>
        <end position="289"/>
    </location>
</feature>
<feature type="transmembrane region" description="Helical" evidence="5">
    <location>
        <begin position="309"/>
        <end position="328"/>
    </location>
</feature>
<sequence>MERRNKKGTYSAESLLENGETIVSSTSKSNIKGDEWNILLLLFLYTLQGIPLGLSSAIPMILQNRGVSYKQQAEFSFVYWPFSLKLLWAPLVDAIFSYRMGRRKTWLIPIQYLIGIFMLILSKNVDNWLGDEGTTPNIGFLTVVFFFLNFLAATQDIAVDGWALTMLKKHNVGHASTCNSVGQSAGYFLSYVVFMALESSTFCNNYLRTVPQDEGIITLPGFFYFWGIFFIISTTIVGLVKKEIEPHDPEHEVVHDRDIKSAYICLKNILALPAVQTLALVLLTFKIGFSSNDSVMALKLVESGIPKEKLGLITIPLIPVQLALPLVIAKYTTGPKPLDIYLKAMPYRLIFNIIGAAIVYVTPYLVPNAAEGLSASYVILLIVGYALHQVLVYSMFVSLMAFYAKISDSSVGGTYMTLLNTLTNLGGNWPAMLALYFVDPLTWKECQGGERYLGNTCDTIAAKEECINYGGKCVKFLDGYYIETIVCTAIGFLWMLWGVKKIKYIQSLGEGAWKLKRIKREKR</sequence>
<dbReference type="InterPro" id="IPR004752">
    <property type="entry name" value="AmpG_permease/AT-1"/>
</dbReference>
<dbReference type="InterPro" id="IPR036259">
    <property type="entry name" value="MFS_trans_sf"/>
</dbReference>
<evidence type="ECO:0000313" key="6">
    <source>
        <dbReference type="EMBL" id="KAL1494448.1"/>
    </source>
</evidence>
<name>A0ABD1EIC0_HYPHA</name>
<evidence type="ECO:0008006" key="8">
    <source>
        <dbReference type="Google" id="ProtNLM"/>
    </source>
</evidence>
<feature type="transmembrane region" description="Helical" evidence="5">
    <location>
        <begin position="105"/>
        <end position="122"/>
    </location>
</feature>
<organism evidence="6 7">
    <name type="scientific">Hypothenemus hampei</name>
    <name type="common">Coffee berry borer</name>
    <dbReference type="NCBI Taxonomy" id="57062"/>
    <lineage>
        <taxon>Eukaryota</taxon>
        <taxon>Metazoa</taxon>
        <taxon>Ecdysozoa</taxon>
        <taxon>Arthropoda</taxon>
        <taxon>Hexapoda</taxon>
        <taxon>Insecta</taxon>
        <taxon>Pterygota</taxon>
        <taxon>Neoptera</taxon>
        <taxon>Endopterygota</taxon>
        <taxon>Coleoptera</taxon>
        <taxon>Polyphaga</taxon>
        <taxon>Cucujiformia</taxon>
        <taxon>Curculionidae</taxon>
        <taxon>Scolytinae</taxon>
        <taxon>Hypothenemus</taxon>
    </lineage>
</organism>
<dbReference type="AlphaFoldDB" id="A0ABD1EIC0"/>
<evidence type="ECO:0000256" key="3">
    <source>
        <dbReference type="ARBA" id="ARBA00022989"/>
    </source>
</evidence>
<evidence type="ECO:0000256" key="1">
    <source>
        <dbReference type="ARBA" id="ARBA00004141"/>
    </source>
</evidence>
<feature type="transmembrane region" description="Helical" evidence="5">
    <location>
        <begin position="138"/>
        <end position="164"/>
    </location>
</feature>
<keyword evidence="7" id="KW-1185">Reference proteome</keyword>
<dbReference type="SUPFAM" id="SSF103473">
    <property type="entry name" value="MFS general substrate transporter"/>
    <property type="match status" value="1"/>
</dbReference>
<comment type="subcellular location">
    <subcellularLocation>
        <location evidence="1">Membrane</location>
        <topology evidence="1">Multi-pass membrane protein</topology>
    </subcellularLocation>
</comment>
<feature type="transmembrane region" description="Helical" evidence="5">
    <location>
        <begin position="415"/>
        <end position="438"/>
    </location>
</feature>
<feature type="transmembrane region" description="Helical" evidence="5">
    <location>
        <begin position="78"/>
        <end position="98"/>
    </location>
</feature>
<keyword evidence="3 5" id="KW-1133">Transmembrane helix</keyword>
<evidence type="ECO:0000256" key="2">
    <source>
        <dbReference type="ARBA" id="ARBA00022692"/>
    </source>
</evidence>
<dbReference type="PANTHER" id="PTHR12778">
    <property type="entry name" value="SOLUTE CARRIER FAMILY 33 ACETYL-COA TRANSPORTER -RELATED"/>
    <property type="match status" value="1"/>
</dbReference>
<reference evidence="6 7" key="1">
    <citation type="submission" date="2024-05" db="EMBL/GenBank/DDBJ databases">
        <title>Genetic variation in Jamaican populations of the coffee berry borer (Hypothenemus hampei).</title>
        <authorList>
            <person name="Errbii M."/>
            <person name="Myrie A."/>
        </authorList>
    </citation>
    <scope>NUCLEOTIDE SEQUENCE [LARGE SCALE GENOMIC DNA]</scope>
    <source>
        <strain evidence="6">JA-Hopewell-2020-01-JO</strain>
        <tissue evidence="6">Whole body</tissue>
    </source>
</reference>
<feature type="transmembrane region" description="Helical" evidence="5">
    <location>
        <begin position="480"/>
        <end position="499"/>
    </location>
</feature>
<dbReference type="PANTHER" id="PTHR12778:SF9">
    <property type="entry name" value="ACETYL-COENZYME A TRANSPORTER 1"/>
    <property type="match status" value="1"/>
</dbReference>
<keyword evidence="4 5" id="KW-0472">Membrane</keyword>
<evidence type="ECO:0000256" key="4">
    <source>
        <dbReference type="ARBA" id="ARBA00023136"/>
    </source>
</evidence>
<proteinExistence type="predicted"/>
<feature type="transmembrane region" description="Helical" evidence="5">
    <location>
        <begin position="185"/>
        <end position="202"/>
    </location>
</feature>